<accession>A0A9X3S3L6</accession>
<gene>
    <name evidence="1" type="ORF">OM076_05095</name>
</gene>
<protein>
    <recommendedName>
        <fullName evidence="3">PaaI family thioesterase</fullName>
    </recommendedName>
</protein>
<dbReference type="SUPFAM" id="SSF54637">
    <property type="entry name" value="Thioesterase/thiol ester dehydrase-isomerase"/>
    <property type="match status" value="1"/>
</dbReference>
<dbReference type="Gene3D" id="3.10.129.10">
    <property type="entry name" value="Hotdog Thioesterase"/>
    <property type="match status" value="1"/>
</dbReference>
<dbReference type="Proteomes" id="UP001149140">
    <property type="component" value="Unassembled WGS sequence"/>
</dbReference>
<dbReference type="AlphaFoldDB" id="A0A9X3S3L6"/>
<evidence type="ECO:0000313" key="1">
    <source>
        <dbReference type="EMBL" id="MDA0159628.1"/>
    </source>
</evidence>
<proteinExistence type="predicted"/>
<comment type="caution">
    <text evidence="1">The sequence shown here is derived from an EMBL/GenBank/DDBJ whole genome shotgun (WGS) entry which is preliminary data.</text>
</comment>
<dbReference type="RefSeq" id="WP_270038387.1">
    <property type="nucleotide sequence ID" value="NZ_JAPDOD010000003.1"/>
</dbReference>
<organism evidence="1 2">
    <name type="scientific">Solirubrobacter ginsenosidimutans</name>
    <dbReference type="NCBI Taxonomy" id="490573"/>
    <lineage>
        <taxon>Bacteria</taxon>
        <taxon>Bacillati</taxon>
        <taxon>Actinomycetota</taxon>
        <taxon>Thermoleophilia</taxon>
        <taxon>Solirubrobacterales</taxon>
        <taxon>Solirubrobacteraceae</taxon>
        <taxon>Solirubrobacter</taxon>
    </lineage>
</organism>
<evidence type="ECO:0000313" key="2">
    <source>
        <dbReference type="Proteomes" id="UP001149140"/>
    </source>
</evidence>
<sequence length="190" mass="19871">MSLFLPPPLGVPLTLEKTVPGSVRLLNGDAVIAEGRHATPTVSLPSPPTLDQARDAARHFAGLDPAEHAFPTCFVCGPAHPDGLRVYPGPIDSGLACTWTPRSPDPVFVWAALDCPSGFACIPPGSASVLASMTAHVPGPVEAGREYVISAWKISTEGRKHRGASALFDADGGLVAYAEALWITLRARTS</sequence>
<reference evidence="1" key="1">
    <citation type="submission" date="2022-10" db="EMBL/GenBank/DDBJ databases">
        <title>The WGS of Solirubrobacter ginsenosidimutans DSM 21036.</title>
        <authorList>
            <person name="Jiang Z."/>
        </authorList>
    </citation>
    <scope>NUCLEOTIDE SEQUENCE</scope>
    <source>
        <strain evidence="1">DSM 21036</strain>
    </source>
</reference>
<evidence type="ECO:0008006" key="3">
    <source>
        <dbReference type="Google" id="ProtNLM"/>
    </source>
</evidence>
<keyword evidence="2" id="KW-1185">Reference proteome</keyword>
<dbReference type="InterPro" id="IPR029069">
    <property type="entry name" value="HotDog_dom_sf"/>
</dbReference>
<name>A0A9X3S3L6_9ACTN</name>
<dbReference type="EMBL" id="JAPDOD010000003">
    <property type="protein sequence ID" value="MDA0159628.1"/>
    <property type="molecule type" value="Genomic_DNA"/>
</dbReference>